<dbReference type="PANTHER" id="PTHR43179">
    <property type="entry name" value="RHAMNOSYLTRANSFERASE WBBL"/>
    <property type="match status" value="1"/>
</dbReference>
<evidence type="ECO:0000313" key="7">
    <source>
        <dbReference type="Proteomes" id="UP000028730"/>
    </source>
</evidence>
<dbReference type="eggNOG" id="COG1216">
    <property type="taxonomic scope" value="Bacteria"/>
</dbReference>
<evidence type="ECO:0000256" key="4">
    <source>
        <dbReference type="ARBA" id="ARBA00022679"/>
    </source>
</evidence>
<comment type="pathway">
    <text evidence="1">Cell wall biogenesis; cell wall polysaccharide biosynthesis.</text>
</comment>
<gene>
    <name evidence="6" type="ORF">BBOMB_1265</name>
</gene>
<keyword evidence="7" id="KW-1185">Reference proteome</keyword>
<dbReference type="Pfam" id="PF00535">
    <property type="entry name" value="Glycos_transf_2"/>
    <property type="match status" value="1"/>
</dbReference>
<dbReference type="SUPFAM" id="SSF53448">
    <property type="entry name" value="Nucleotide-diphospho-sugar transferases"/>
    <property type="match status" value="1"/>
</dbReference>
<keyword evidence="4 6" id="KW-0808">Transferase</keyword>
<evidence type="ECO:0000259" key="5">
    <source>
        <dbReference type="Pfam" id="PF00535"/>
    </source>
</evidence>
<dbReference type="RefSeq" id="WP_330934715.1">
    <property type="nucleotide sequence ID" value="NZ_ATLK01000001.1"/>
</dbReference>
<dbReference type="InterPro" id="IPR001173">
    <property type="entry name" value="Glyco_trans_2-like"/>
</dbReference>
<dbReference type="PANTHER" id="PTHR43179:SF12">
    <property type="entry name" value="GALACTOFURANOSYLTRANSFERASE GLFT2"/>
    <property type="match status" value="1"/>
</dbReference>
<dbReference type="Gene3D" id="3.90.550.10">
    <property type="entry name" value="Spore Coat Polysaccharide Biosynthesis Protein SpsA, Chain A"/>
    <property type="match status" value="1"/>
</dbReference>
<dbReference type="InterPro" id="IPR029044">
    <property type="entry name" value="Nucleotide-diphossugar_trans"/>
</dbReference>
<reference evidence="6 7" key="1">
    <citation type="journal article" date="2014" name="Appl. Environ. Microbiol.">
        <title>Genomic encyclopedia of type strains of the genus Bifidobacterium.</title>
        <authorList>
            <person name="Milani C."/>
            <person name="Lugli G.A."/>
            <person name="Duranti S."/>
            <person name="Turroni F."/>
            <person name="Bottacini F."/>
            <person name="Mangifesta M."/>
            <person name="Sanchez B."/>
            <person name="Viappiani A."/>
            <person name="Mancabelli L."/>
            <person name="Taminiau B."/>
            <person name="Delcenserie V."/>
            <person name="Barrangou R."/>
            <person name="Margolles A."/>
            <person name="van Sinderen D."/>
            <person name="Ventura M."/>
        </authorList>
    </citation>
    <scope>NUCLEOTIDE SEQUENCE [LARGE SCALE GENOMIC DNA]</scope>
    <source>
        <strain evidence="6 7">DSM 19703</strain>
    </source>
</reference>
<dbReference type="STRING" id="1341695.BBOMB_1265"/>
<protein>
    <submittedName>
        <fullName evidence="6">Glycosyltransferase, group 2 family protein</fullName>
    </submittedName>
</protein>
<dbReference type="AlphaFoldDB" id="A0A086BPJ4"/>
<organism evidence="6 7">
    <name type="scientific">Bifidobacterium bombi DSM 19703</name>
    <dbReference type="NCBI Taxonomy" id="1341695"/>
    <lineage>
        <taxon>Bacteria</taxon>
        <taxon>Bacillati</taxon>
        <taxon>Actinomycetota</taxon>
        <taxon>Actinomycetes</taxon>
        <taxon>Bifidobacteriales</taxon>
        <taxon>Bifidobacteriaceae</taxon>
        <taxon>Bifidobacterium</taxon>
    </lineage>
</organism>
<evidence type="ECO:0000256" key="1">
    <source>
        <dbReference type="ARBA" id="ARBA00004776"/>
    </source>
</evidence>
<evidence type="ECO:0000256" key="3">
    <source>
        <dbReference type="ARBA" id="ARBA00022676"/>
    </source>
</evidence>
<proteinExistence type="inferred from homology"/>
<dbReference type="GO" id="GO:0016757">
    <property type="term" value="F:glycosyltransferase activity"/>
    <property type="evidence" value="ECO:0007669"/>
    <property type="project" value="UniProtKB-KW"/>
</dbReference>
<dbReference type="EMBL" id="ATLK01000001">
    <property type="protein sequence ID" value="KFF31858.1"/>
    <property type="molecule type" value="Genomic_DNA"/>
</dbReference>
<feature type="domain" description="Glycosyltransferase 2-like" evidence="5">
    <location>
        <begin position="15"/>
        <end position="108"/>
    </location>
</feature>
<name>A0A086BPJ4_9BIFI</name>
<evidence type="ECO:0000256" key="2">
    <source>
        <dbReference type="ARBA" id="ARBA00006739"/>
    </source>
</evidence>
<comment type="similarity">
    <text evidence="2">Belongs to the glycosyltransferase 2 family.</text>
</comment>
<accession>A0A086BPJ4</accession>
<evidence type="ECO:0000313" key="6">
    <source>
        <dbReference type="EMBL" id="KFF31858.1"/>
    </source>
</evidence>
<comment type="caution">
    <text evidence="6">The sequence shown here is derived from an EMBL/GenBank/DDBJ whole genome shotgun (WGS) entry which is preliminary data.</text>
</comment>
<keyword evidence="3" id="KW-0328">Glycosyltransferase</keyword>
<dbReference type="CDD" id="cd02526">
    <property type="entry name" value="GT2_RfbF_like"/>
    <property type="match status" value="1"/>
</dbReference>
<sequence>MGDEETSRVNIAAGIVTYNPDIEDIKASVPRLMRQVQCVVVVDNGSDNVAQIEAELAPYERVVLLKNAGNLGVAAALNRVFEWSRGHGYDWVLTLDDDSQIPEDMVEKYGSELRGRMDGRHPRVGIVCPLLKNRRDGTVFHSKRSRDECITSGSLTSVAGWEAVHGFDEWLFIDGVDFDFSRRLVAAGYELVECSDVVMPHQIGESRSIHVLGHHPIIWNHAAFRQYYIQRNNPYIDYKLGTYSYLGSLRRMLTDMLFVIVGERDRPAKIRAMLRGWKDGQRKIRAMRGAKVRG</sequence>
<dbReference type="Proteomes" id="UP000028730">
    <property type="component" value="Unassembled WGS sequence"/>
</dbReference>